<gene>
    <name evidence="2" type="ORF">Q9291_06615</name>
</gene>
<sequence>MIKYIAWLFVWWGCCPPLASSAEPWQEIAYLQQAFEEVALRSEYVSAPQTVRKWRKPVKVWLVHHVDQAEEHATLARYHLEHLAKLTGHPVTMATSAAEANMTIVFSYLQLWRNDIALVSGNLKLKPPPDAACMFGLDLDESKAIRRAWVVIPVDHAQEHRLLLSCIVEETTQAMGLPNDSDKVYPSIFNDKTPETLLTGLDALLLKMLYSPKIKSGMRVGQVRPILADILQQWQADGEIDNAEKMVRQSPLYEMMGF</sequence>
<evidence type="ECO:0000256" key="1">
    <source>
        <dbReference type="SAM" id="SignalP"/>
    </source>
</evidence>
<dbReference type="Pfam" id="PF11150">
    <property type="entry name" value="DUF2927"/>
    <property type="match status" value="1"/>
</dbReference>
<comment type="caution">
    <text evidence="2">The sequence shown here is derived from an EMBL/GenBank/DDBJ whole genome shotgun (WGS) entry which is preliminary data.</text>
</comment>
<reference evidence="3" key="1">
    <citation type="journal article" date="2019" name="Int. J. Syst. Evol. Microbiol.">
        <title>The Global Catalogue of Microorganisms (GCM) 10K type strain sequencing project: providing services to taxonomists for standard genome sequencing and annotation.</title>
        <authorList>
            <consortium name="The Broad Institute Genomics Platform"/>
            <consortium name="The Broad Institute Genome Sequencing Center for Infectious Disease"/>
            <person name="Wu L."/>
            <person name="Ma J."/>
        </authorList>
    </citation>
    <scope>NUCLEOTIDE SEQUENCE [LARGE SCALE GENOMIC DNA]</scope>
    <source>
        <strain evidence="3">VKM B-3159</strain>
    </source>
</reference>
<feature type="signal peptide" evidence="1">
    <location>
        <begin position="1"/>
        <end position="21"/>
    </location>
</feature>
<protein>
    <submittedName>
        <fullName evidence="2">DUF2927 domain-containing protein</fullName>
    </submittedName>
</protein>
<dbReference type="InterPro" id="IPR021323">
    <property type="entry name" value="DUF2927"/>
</dbReference>
<name>A0ABT9JSL7_9PROT</name>
<proteinExistence type="predicted"/>
<dbReference type="RefSeq" id="WP_306389241.1">
    <property type="nucleotide sequence ID" value="NZ_JAVCAP010000014.1"/>
</dbReference>
<keyword evidence="3" id="KW-1185">Reference proteome</keyword>
<keyword evidence="1" id="KW-0732">Signal</keyword>
<accession>A0ABT9JSL7</accession>
<evidence type="ECO:0000313" key="2">
    <source>
        <dbReference type="EMBL" id="MDP8567516.1"/>
    </source>
</evidence>
<dbReference type="EMBL" id="JAVCAP010000014">
    <property type="protein sequence ID" value="MDP8567516.1"/>
    <property type="molecule type" value="Genomic_DNA"/>
</dbReference>
<dbReference type="Proteomes" id="UP001225906">
    <property type="component" value="Unassembled WGS sequence"/>
</dbReference>
<feature type="chain" id="PRO_5045845858" evidence="1">
    <location>
        <begin position="22"/>
        <end position="258"/>
    </location>
</feature>
<evidence type="ECO:0000313" key="3">
    <source>
        <dbReference type="Proteomes" id="UP001225906"/>
    </source>
</evidence>
<organism evidence="2 3">
    <name type="scientific">Methylophilus aquaticus</name>
    <dbReference type="NCBI Taxonomy" id="1971610"/>
    <lineage>
        <taxon>Bacteria</taxon>
        <taxon>Pseudomonadati</taxon>
        <taxon>Pseudomonadota</taxon>
        <taxon>Betaproteobacteria</taxon>
        <taxon>Nitrosomonadales</taxon>
        <taxon>Methylophilaceae</taxon>
        <taxon>Methylophilus</taxon>
    </lineage>
</organism>